<dbReference type="PANTHER" id="PTHR43441">
    <property type="entry name" value="RIBOSOMAL-PROTEIN-SERINE ACETYLTRANSFERASE"/>
    <property type="match status" value="1"/>
</dbReference>
<protein>
    <submittedName>
        <fullName evidence="2">Ribosomal-protein-serine acetyltransferase</fullName>
    </submittedName>
</protein>
<dbReference type="GO" id="GO:1990189">
    <property type="term" value="F:protein N-terminal-serine acetyltransferase activity"/>
    <property type="evidence" value="ECO:0007669"/>
    <property type="project" value="TreeGrafter"/>
</dbReference>
<proteinExistence type="predicted"/>
<dbReference type="PANTHER" id="PTHR43441:SF11">
    <property type="entry name" value="RIBOSOMAL-PROTEIN-SERINE ACETYLTRANSFERASE"/>
    <property type="match status" value="1"/>
</dbReference>
<organism evidence="2 3">
    <name type="scientific">Fibrobacter succinogenes</name>
    <name type="common">Bacteroides succinogenes</name>
    <dbReference type="NCBI Taxonomy" id="833"/>
    <lineage>
        <taxon>Bacteria</taxon>
        <taxon>Pseudomonadati</taxon>
        <taxon>Fibrobacterota</taxon>
        <taxon>Fibrobacteria</taxon>
        <taxon>Fibrobacterales</taxon>
        <taxon>Fibrobacteraceae</taxon>
        <taxon>Fibrobacter</taxon>
    </lineage>
</organism>
<evidence type="ECO:0000259" key="1">
    <source>
        <dbReference type="PROSITE" id="PS51186"/>
    </source>
</evidence>
<feature type="domain" description="N-acetyltransferase" evidence="1">
    <location>
        <begin position="22"/>
        <end position="195"/>
    </location>
</feature>
<dbReference type="GO" id="GO:0005737">
    <property type="term" value="C:cytoplasm"/>
    <property type="evidence" value="ECO:0007669"/>
    <property type="project" value="TreeGrafter"/>
</dbReference>
<name>A0A380S8N9_FIBSU</name>
<reference evidence="2 3" key="1">
    <citation type="submission" date="2017-08" db="EMBL/GenBank/DDBJ databases">
        <authorList>
            <person name="de Groot N.N."/>
        </authorList>
    </citation>
    <scope>NUCLEOTIDE SEQUENCE [LARGE SCALE GENOMIC DNA]</scope>
    <source>
        <strain evidence="2 3">HM2</strain>
    </source>
</reference>
<dbReference type="RefSeq" id="WP_109573383.1">
    <property type="nucleotide sequence ID" value="NZ_UHJL01000003.1"/>
</dbReference>
<keyword evidence="2" id="KW-0808">Transferase</keyword>
<sequence length="198" mass="22259">MSDFLDEDLSEFSRQEVEGERVVLRPLGEADVQPLFALIEGSRKFLSEHLPWPAEECRFPEDVSAKIDAWDMQAQMSNGACWGIFEKSMSSSDGLKIAGCIMLGWVQWKNRSATVSYWLGQKFCGRGLATEALLLVAGESFAMGLNRLELTASVNNPKSAAVARRAGFTEEGICREYERIHDHFEDHIRFSLLAKDFC</sequence>
<dbReference type="Pfam" id="PF13302">
    <property type="entry name" value="Acetyltransf_3"/>
    <property type="match status" value="1"/>
</dbReference>
<gene>
    <name evidence="2" type="ORF">SAMN05661053_2497</name>
</gene>
<dbReference type="Gene3D" id="3.40.630.30">
    <property type="match status" value="1"/>
</dbReference>
<dbReference type="PROSITE" id="PS51186">
    <property type="entry name" value="GNAT"/>
    <property type="match status" value="1"/>
</dbReference>
<dbReference type="AlphaFoldDB" id="A0A380S8N9"/>
<evidence type="ECO:0000313" key="3">
    <source>
        <dbReference type="Proteomes" id="UP000255423"/>
    </source>
</evidence>
<dbReference type="EMBL" id="UHJL01000003">
    <property type="protein sequence ID" value="SUQ25078.1"/>
    <property type="molecule type" value="Genomic_DNA"/>
</dbReference>
<dbReference type="GO" id="GO:0008999">
    <property type="term" value="F:protein-N-terminal-alanine acetyltransferase activity"/>
    <property type="evidence" value="ECO:0007669"/>
    <property type="project" value="TreeGrafter"/>
</dbReference>
<dbReference type="InterPro" id="IPR000182">
    <property type="entry name" value="GNAT_dom"/>
</dbReference>
<evidence type="ECO:0000313" key="2">
    <source>
        <dbReference type="EMBL" id="SUQ25078.1"/>
    </source>
</evidence>
<dbReference type="SUPFAM" id="SSF55729">
    <property type="entry name" value="Acyl-CoA N-acyltransferases (Nat)"/>
    <property type="match status" value="1"/>
</dbReference>
<dbReference type="InterPro" id="IPR016181">
    <property type="entry name" value="Acyl_CoA_acyltransferase"/>
</dbReference>
<dbReference type="Proteomes" id="UP000255423">
    <property type="component" value="Unassembled WGS sequence"/>
</dbReference>
<accession>A0A380S8N9</accession>
<dbReference type="InterPro" id="IPR051908">
    <property type="entry name" value="Ribosomal_N-acetyltransferase"/>
</dbReference>